<feature type="compositionally biased region" description="Polar residues" evidence="3">
    <location>
        <begin position="380"/>
        <end position="400"/>
    </location>
</feature>
<comment type="caution">
    <text evidence="5">The sequence shown here is derived from an EMBL/GenBank/DDBJ whole genome shotgun (WGS) entry which is preliminary data.</text>
</comment>
<feature type="region of interest" description="Disordered" evidence="3">
    <location>
        <begin position="128"/>
        <end position="199"/>
    </location>
</feature>
<feature type="compositionally biased region" description="Basic and acidic residues" evidence="3">
    <location>
        <begin position="305"/>
        <end position="318"/>
    </location>
</feature>
<feature type="domain" description="Zn(2)-C6 fungal-type" evidence="4">
    <location>
        <begin position="76"/>
        <end position="108"/>
    </location>
</feature>
<feature type="compositionally biased region" description="Basic and acidic residues" evidence="3">
    <location>
        <begin position="11"/>
        <end position="33"/>
    </location>
</feature>
<evidence type="ECO:0000313" key="5">
    <source>
        <dbReference type="EMBL" id="KAE9975556.1"/>
    </source>
</evidence>
<organism evidence="5 6">
    <name type="scientific">Venturia inaequalis</name>
    <name type="common">Apple scab fungus</name>
    <dbReference type="NCBI Taxonomy" id="5025"/>
    <lineage>
        <taxon>Eukaryota</taxon>
        <taxon>Fungi</taxon>
        <taxon>Dikarya</taxon>
        <taxon>Ascomycota</taxon>
        <taxon>Pezizomycotina</taxon>
        <taxon>Dothideomycetes</taxon>
        <taxon>Pleosporomycetidae</taxon>
        <taxon>Venturiales</taxon>
        <taxon>Venturiaceae</taxon>
        <taxon>Venturia</taxon>
    </lineage>
</organism>
<name>A0A8H3URV2_VENIN</name>
<dbReference type="InterPro" id="IPR001138">
    <property type="entry name" value="Zn2Cys6_DnaBD"/>
</dbReference>
<dbReference type="SUPFAM" id="SSF57701">
    <property type="entry name" value="Zn2/Cys6 DNA-binding domain"/>
    <property type="match status" value="1"/>
</dbReference>
<feature type="region of interest" description="Disordered" evidence="3">
    <location>
        <begin position="1"/>
        <end position="74"/>
    </location>
</feature>
<accession>A0A8H3URV2</accession>
<dbReference type="AlphaFoldDB" id="A0A8H3URV2"/>
<feature type="coiled-coil region" evidence="2">
    <location>
        <begin position="261"/>
        <end position="299"/>
    </location>
</feature>
<feature type="region of interest" description="Disordered" evidence="3">
    <location>
        <begin position="305"/>
        <end position="430"/>
    </location>
</feature>
<feature type="coiled-coil region" evidence="2">
    <location>
        <begin position="468"/>
        <end position="495"/>
    </location>
</feature>
<feature type="compositionally biased region" description="Polar residues" evidence="3">
    <location>
        <begin position="135"/>
        <end position="151"/>
    </location>
</feature>
<feature type="region of interest" description="Disordered" evidence="3">
    <location>
        <begin position="504"/>
        <end position="523"/>
    </location>
</feature>
<feature type="compositionally biased region" description="Polar residues" evidence="3">
    <location>
        <begin position="161"/>
        <end position="191"/>
    </location>
</feature>
<sequence>MGSLGSSGLDSDGHNPEISQKDMNERPSEERRHSSSPLTDISSGFEPKSSSNSQATATNLTSMSHEKPMLQKQDHACIQCRIAKTACDQGIPSCGRCASVGKAAQCVYRGERKTIEGHEQANDQAQPYADAGHTGFQSQNEDTRSPSNPAISPQYFKRSVLPSSPQPGSRTFYSSYNRPASATPCSGTNAAQRIGSRDADTNVKTLRGFHPIGRPYIEPSLNFNASIGNLTADAREVHEIPIPEKFRRIAEEDKKAWEATMRRETELEEEERDLAEKLREEYESERKREEEALVQKFLESERLRRLKDAEVKEKERKSTAAKRQAARPAEFDEYDSPTDSDTSATSLNSSVLSATVQPNVGTSGWNAINFGPDVPDPRTSKQPASTVNQDATNGQISSMYTRPEGHRDVNLGNKGKIVQKAPGPNPEDQQDEILKLKETIEDPWERIRTQNATISDLEERYEMMDVILLKLGDEKQKAEDEVERLKINARIAATILDEDYEVVNGKRKTPDELQGNGAKRQKT</sequence>
<dbReference type="GO" id="GO:0000981">
    <property type="term" value="F:DNA-binding transcription factor activity, RNA polymerase II-specific"/>
    <property type="evidence" value="ECO:0007669"/>
    <property type="project" value="InterPro"/>
</dbReference>
<proteinExistence type="predicted"/>
<gene>
    <name evidence="5" type="ORF">EG328_003132</name>
</gene>
<dbReference type="Pfam" id="PF00172">
    <property type="entry name" value="Zn_clus"/>
    <property type="match status" value="1"/>
</dbReference>
<keyword evidence="1" id="KW-0539">Nucleus</keyword>
<dbReference type="Gene3D" id="4.10.240.10">
    <property type="entry name" value="Zn(2)-C6 fungal-type DNA-binding domain"/>
    <property type="match status" value="1"/>
</dbReference>
<evidence type="ECO:0000256" key="2">
    <source>
        <dbReference type="SAM" id="Coils"/>
    </source>
</evidence>
<dbReference type="InterPro" id="IPR036864">
    <property type="entry name" value="Zn2-C6_fun-type_DNA-bd_sf"/>
</dbReference>
<dbReference type="CDD" id="cd00067">
    <property type="entry name" value="GAL4"/>
    <property type="match status" value="1"/>
</dbReference>
<feature type="compositionally biased region" description="Polar residues" evidence="3">
    <location>
        <begin position="38"/>
        <end position="63"/>
    </location>
</feature>
<dbReference type="PROSITE" id="PS00463">
    <property type="entry name" value="ZN2_CY6_FUNGAL_1"/>
    <property type="match status" value="1"/>
</dbReference>
<dbReference type="EMBL" id="WNWS01000192">
    <property type="protein sequence ID" value="KAE9975556.1"/>
    <property type="molecule type" value="Genomic_DNA"/>
</dbReference>
<dbReference type="SMART" id="SM00066">
    <property type="entry name" value="GAL4"/>
    <property type="match status" value="1"/>
</dbReference>
<evidence type="ECO:0000256" key="3">
    <source>
        <dbReference type="SAM" id="MobiDB-lite"/>
    </source>
</evidence>
<protein>
    <recommendedName>
        <fullName evidence="4">Zn(2)-C6 fungal-type domain-containing protein</fullName>
    </recommendedName>
</protein>
<keyword evidence="2" id="KW-0175">Coiled coil</keyword>
<feature type="compositionally biased region" description="Basic and acidic residues" evidence="3">
    <location>
        <begin position="64"/>
        <end position="74"/>
    </location>
</feature>
<evidence type="ECO:0000259" key="4">
    <source>
        <dbReference type="PROSITE" id="PS50048"/>
    </source>
</evidence>
<evidence type="ECO:0000313" key="6">
    <source>
        <dbReference type="Proteomes" id="UP000447873"/>
    </source>
</evidence>
<dbReference type="GO" id="GO:0008270">
    <property type="term" value="F:zinc ion binding"/>
    <property type="evidence" value="ECO:0007669"/>
    <property type="project" value="InterPro"/>
</dbReference>
<feature type="compositionally biased region" description="Polar residues" evidence="3">
    <location>
        <begin position="347"/>
        <end position="366"/>
    </location>
</feature>
<dbReference type="Proteomes" id="UP000447873">
    <property type="component" value="Unassembled WGS sequence"/>
</dbReference>
<evidence type="ECO:0000256" key="1">
    <source>
        <dbReference type="ARBA" id="ARBA00023242"/>
    </source>
</evidence>
<dbReference type="PROSITE" id="PS50048">
    <property type="entry name" value="ZN2_CY6_FUNGAL_2"/>
    <property type="match status" value="1"/>
</dbReference>
<reference evidence="5 6" key="1">
    <citation type="submission" date="2018-12" db="EMBL/GenBank/DDBJ databases">
        <title>Venturia inaequalis Genome Resource.</title>
        <authorList>
            <person name="Lichtner F.J."/>
        </authorList>
    </citation>
    <scope>NUCLEOTIDE SEQUENCE [LARGE SCALE GENOMIC DNA]</scope>
    <source>
        <strain evidence="5 6">120213</strain>
    </source>
</reference>
<feature type="compositionally biased region" description="Low complexity" evidence="3">
    <location>
        <begin position="1"/>
        <end position="10"/>
    </location>
</feature>